<keyword evidence="1" id="KW-0805">Transcription regulation</keyword>
<feature type="region of interest" description="Disordered" evidence="6">
    <location>
        <begin position="139"/>
        <end position="172"/>
    </location>
</feature>
<dbReference type="AlphaFoldDB" id="A0A175WCJ9"/>
<dbReference type="InterPro" id="IPR045912">
    <property type="entry name" value="FOXJ2/3-like"/>
</dbReference>
<evidence type="ECO:0000256" key="2">
    <source>
        <dbReference type="ARBA" id="ARBA00023125"/>
    </source>
</evidence>
<dbReference type="Gene3D" id="1.10.10.10">
    <property type="entry name" value="Winged helix-like DNA-binding domain superfamily/Winged helix DNA-binding domain"/>
    <property type="match status" value="1"/>
</dbReference>
<feature type="region of interest" description="Disordered" evidence="6">
    <location>
        <begin position="284"/>
        <end position="311"/>
    </location>
</feature>
<dbReference type="SUPFAM" id="SSF46785">
    <property type="entry name" value="Winged helix' DNA-binding domain"/>
    <property type="match status" value="1"/>
</dbReference>
<feature type="region of interest" description="Disordered" evidence="6">
    <location>
        <begin position="26"/>
        <end position="82"/>
    </location>
</feature>
<evidence type="ECO:0000313" key="9">
    <source>
        <dbReference type="Proteomes" id="UP000078237"/>
    </source>
</evidence>
<feature type="compositionally biased region" description="Polar residues" evidence="6">
    <location>
        <begin position="52"/>
        <end position="81"/>
    </location>
</feature>
<feature type="compositionally biased region" description="Low complexity" evidence="6">
    <location>
        <begin position="146"/>
        <end position="157"/>
    </location>
</feature>
<dbReference type="InterPro" id="IPR001766">
    <property type="entry name" value="Fork_head_dom"/>
</dbReference>
<feature type="compositionally biased region" description="Low complexity" evidence="6">
    <location>
        <begin position="291"/>
        <end position="300"/>
    </location>
</feature>
<dbReference type="GO" id="GO:0000978">
    <property type="term" value="F:RNA polymerase II cis-regulatory region sequence-specific DNA binding"/>
    <property type="evidence" value="ECO:0007669"/>
    <property type="project" value="TreeGrafter"/>
</dbReference>
<evidence type="ECO:0000259" key="7">
    <source>
        <dbReference type="PROSITE" id="PS50039"/>
    </source>
</evidence>
<dbReference type="Proteomes" id="UP000078237">
    <property type="component" value="Unassembled WGS sequence"/>
</dbReference>
<keyword evidence="2 5" id="KW-0238">DNA-binding</keyword>
<dbReference type="PRINTS" id="PR00053">
    <property type="entry name" value="FORKHEAD"/>
</dbReference>
<dbReference type="GO" id="GO:0000981">
    <property type="term" value="F:DNA-binding transcription factor activity, RNA polymerase II-specific"/>
    <property type="evidence" value="ECO:0007669"/>
    <property type="project" value="TreeGrafter"/>
</dbReference>
<keyword evidence="9" id="KW-1185">Reference proteome</keyword>
<dbReference type="Pfam" id="PF00250">
    <property type="entry name" value="Forkhead"/>
    <property type="match status" value="1"/>
</dbReference>
<accession>A0A175WCJ9</accession>
<gene>
    <name evidence="8" type="ORF">MMYC01_203374</name>
</gene>
<feature type="domain" description="Fork-head" evidence="7">
    <location>
        <begin position="310"/>
        <end position="429"/>
    </location>
</feature>
<organism evidence="8 9">
    <name type="scientific">Madurella mycetomatis</name>
    <dbReference type="NCBI Taxonomy" id="100816"/>
    <lineage>
        <taxon>Eukaryota</taxon>
        <taxon>Fungi</taxon>
        <taxon>Dikarya</taxon>
        <taxon>Ascomycota</taxon>
        <taxon>Pezizomycotina</taxon>
        <taxon>Sordariomycetes</taxon>
        <taxon>Sordariomycetidae</taxon>
        <taxon>Sordariales</taxon>
        <taxon>Sordariales incertae sedis</taxon>
        <taxon>Madurella</taxon>
    </lineage>
</organism>
<keyword evidence="3" id="KW-0804">Transcription</keyword>
<dbReference type="InterPro" id="IPR036390">
    <property type="entry name" value="WH_DNA-bd_sf"/>
</dbReference>
<evidence type="ECO:0000256" key="5">
    <source>
        <dbReference type="PROSITE-ProRule" id="PRU00089"/>
    </source>
</evidence>
<dbReference type="OrthoDB" id="5954824at2759"/>
<feature type="DNA-binding region" description="Fork-head" evidence="5">
    <location>
        <begin position="310"/>
        <end position="429"/>
    </location>
</feature>
<name>A0A175WCJ9_9PEZI</name>
<dbReference type="InterPro" id="IPR036388">
    <property type="entry name" value="WH-like_DNA-bd_sf"/>
</dbReference>
<dbReference type="VEuPathDB" id="FungiDB:MMYC01_203374"/>
<evidence type="ECO:0000313" key="8">
    <source>
        <dbReference type="EMBL" id="KXX80654.1"/>
    </source>
</evidence>
<proteinExistence type="predicted"/>
<feature type="region of interest" description="Disordered" evidence="6">
    <location>
        <begin position="551"/>
        <end position="608"/>
    </location>
</feature>
<feature type="compositionally biased region" description="Basic and acidic residues" evidence="6">
    <location>
        <begin position="33"/>
        <end position="46"/>
    </location>
</feature>
<dbReference type="GO" id="GO:0005634">
    <property type="term" value="C:nucleus"/>
    <property type="evidence" value="ECO:0007669"/>
    <property type="project" value="UniProtKB-SubCell"/>
</dbReference>
<evidence type="ECO:0000256" key="4">
    <source>
        <dbReference type="ARBA" id="ARBA00023242"/>
    </source>
</evidence>
<dbReference type="EMBL" id="LCTW02000054">
    <property type="protein sequence ID" value="KXX80654.1"/>
    <property type="molecule type" value="Genomic_DNA"/>
</dbReference>
<reference evidence="8 9" key="1">
    <citation type="journal article" date="2016" name="Genome Announc.">
        <title>Genome Sequence of Madurella mycetomatis mm55, Isolated from a Human Mycetoma Case in Sudan.</title>
        <authorList>
            <person name="Smit S."/>
            <person name="Derks M.F."/>
            <person name="Bervoets S."/>
            <person name="Fahal A."/>
            <person name="van Leeuwen W."/>
            <person name="van Belkum A."/>
            <person name="van de Sande W.W."/>
        </authorList>
    </citation>
    <scope>NUCLEOTIDE SEQUENCE [LARGE SCALE GENOMIC DNA]</scope>
    <source>
        <strain evidence="9">mm55</strain>
    </source>
</reference>
<evidence type="ECO:0000256" key="3">
    <source>
        <dbReference type="ARBA" id="ARBA00023163"/>
    </source>
</evidence>
<evidence type="ECO:0000256" key="1">
    <source>
        <dbReference type="ARBA" id="ARBA00023015"/>
    </source>
</evidence>
<feature type="compositionally biased region" description="Basic residues" evidence="6">
    <location>
        <begin position="560"/>
        <end position="571"/>
    </location>
</feature>
<sequence length="669" mass="71677">MSLDSLYCMGDPEYLSTLLTSNRLTVDPGLDGEPSRLARHAEEAQSPREVPTVSNPEAVNSSPPQKLTQMNPTSNARSSRPQFVGEMVGLMSGGGRDSRRAYVTSHVRGGPAWSVPLGTLKGNDGPENYTLDSSPAVTSLQRHVGSAQSSPRSWSSSDQIQVGPAGWEPASEPLQNAYHTLDPQTPSLPQRDGSFVQNSSIQVSSAFPADTFQSSDALGSEFRAGYLASPEDGGSSTPGSCHPLSPCSIALGASGEEGAPSPIPGLAAIDDVAVVQALNVSVAESHSQYDSKSSPTSGSSAPNDASTNTKNEEPYAQLIYRALMSNPRYAMTLQEIYQWFRENTDKDKNDSSKGWMNSIRHNLSMNQAFTKRDRKSTSSKGGDTEKGSAKAALSSISSQSDNKKSTEWYLEPWAIEEGVQSTTRYRKGGQSGRSAGRYRGTLFSTRSYGGTQLGNGRDFSRYGSADRKRGRIMRHTPVHNAAAATASQIQHYHLAHHNHQQLLHSPISDASAYTHYFANGTRHVQMVDVGSGGVINRAAIDLDLDFPGSRTFQSAAAPDHHHHQHHHQHQRARSDLTVDEPATPEPLPYGDESGLPLPDLRAAAQSSSSTGAGAGGLYYTTGEGHNHSGGGVVPQLTSYVPQGATYENVYIFGGLDVADGQPVYQPHAF</sequence>
<feature type="region of interest" description="Disordered" evidence="6">
    <location>
        <begin position="366"/>
        <end position="398"/>
    </location>
</feature>
<dbReference type="PROSITE" id="PS50039">
    <property type="entry name" value="FORK_HEAD_3"/>
    <property type="match status" value="1"/>
</dbReference>
<dbReference type="SMART" id="SM00339">
    <property type="entry name" value="FH"/>
    <property type="match status" value="1"/>
</dbReference>
<protein>
    <submittedName>
        <fullName evidence="8">Forkhead box protein J3</fullName>
    </submittedName>
</protein>
<dbReference type="PANTHER" id="PTHR46078:SF2">
    <property type="entry name" value="FORK-HEAD DOMAIN-CONTAINING PROTEIN"/>
    <property type="match status" value="1"/>
</dbReference>
<comment type="caution">
    <text evidence="8">The sequence shown here is derived from an EMBL/GenBank/DDBJ whole genome shotgun (WGS) entry which is preliminary data.</text>
</comment>
<evidence type="ECO:0000256" key="6">
    <source>
        <dbReference type="SAM" id="MobiDB-lite"/>
    </source>
</evidence>
<dbReference type="STRING" id="100816.A0A175WCJ9"/>
<comment type="subcellular location">
    <subcellularLocation>
        <location evidence="5">Nucleus</location>
    </subcellularLocation>
</comment>
<dbReference type="PANTHER" id="PTHR46078">
    <property type="entry name" value="FORKHEAD BOX PROTEIN J2 FAMILY MEMBER"/>
    <property type="match status" value="1"/>
</dbReference>
<keyword evidence="4 5" id="KW-0539">Nucleus</keyword>